<evidence type="ECO:0000313" key="1">
    <source>
        <dbReference type="EMBL" id="KAJ2771167.1"/>
    </source>
</evidence>
<keyword evidence="1" id="KW-0489">Methyltransferase</keyword>
<protein>
    <submittedName>
        <fullName evidence="1">Histone lysine methyltransferase Set9</fullName>
        <ecNumber evidence="1">2.1.1.354</ecNumber>
    </submittedName>
</protein>
<keyword evidence="2" id="KW-1185">Reference proteome</keyword>
<reference evidence="1" key="1">
    <citation type="submission" date="2022-07" db="EMBL/GenBank/DDBJ databases">
        <title>Phylogenomic reconstructions and comparative analyses of Kickxellomycotina fungi.</title>
        <authorList>
            <person name="Reynolds N.K."/>
            <person name="Stajich J.E."/>
            <person name="Barry K."/>
            <person name="Grigoriev I.V."/>
            <person name="Crous P."/>
            <person name="Smith M.E."/>
        </authorList>
    </citation>
    <scope>NUCLEOTIDE SEQUENCE</scope>
    <source>
        <strain evidence="1">CBS 109366</strain>
    </source>
</reference>
<sequence length="331" mass="35840">MAALPSSVSTMDALTLSKFDDLLSDVLLDQVGLWFATRKMFPRYRRARTSSAATVDIVRRVALGRTAMAEAVDELVQQECIAALLRHKTAERILDFRVHAARYLSMYLPEAGYEVGQTARYVAVTGQCEARVVATRQYRLGMVISLCSGSVARLSEAENRRMAEEKADFSVIWWHKKKAMCLFLGPARFVNHDCDSNCQFTACGSDAVCFQAQRTIEPGEEITTNYGPSYFGENNCECLCATCEKYSRGWYATHSAAEPAATAAGTPSALESQASTDSETTVVGGGSLRMRTRNKGRATATPASRPLPAAGCGVCGEGGSGSGEQGDRCSR</sequence>
<organism evidence="1 2">
    <name type="scientific">Coemansia nantahalensis</name>
    <dbReference type="NCBI Taxonomy" id="2789366"/>
    <lineage>
        <taxon>Eukaryota</taxon>
        <taxon>Fungi</taxon>
        <taxon>Fungi incertae sedis</taxon>
        <taxon>Zoopagomycota</taxon>
        <taxon>Kickxellomycotina</taxon>
        <taxon>Kickxellomycetes</taxon>
        <taxon>Kickxellales</taxon>
        <taxon>Kickxellaceae</taxon>
        <taxon>Coemansia</taxon>
    </lineage>
</organism>
<proteinExistence type="predicted"/>
<feature type="non-terminal residue" evidence="1">
    <location>
        <position position="331"/>
    </location>
</feature>
<dbReference type="EMBL" id="JANBUJ010000585">
    <property type="protein sequence ID" value="KAJ2771167.1"/>
    <property type="molecule type" value="Genomic_DNA"/>
</dbReference>
<dbReference type="EC" id="2.1.1.354" evidence="1"/>
<evidence type="ECO:0000313" key="2">
    <source>
        <dbReference type="Proteomes" id="UP001140234"/>
    </source>
</evidence>
<name>A0ACC1K0H8_9FUNG</name>
<accession>A0ACC1K0H8</accession>
<keyword evidence="1" id="KW-0808">Transferase</keyword>
<gene>
    <name evidence="1" type="primary">set9</name>
    <name evidence="1" type="ORF">IWQ57_002332</name>
</gene>
<dbReference type="Proteomes" id="UP001140234">
    <property type="component" value="Unassembled WGS sequence"/>
</dbReference>
<comment type="caution">
    <text evidence="1">The sequence shown here is derived from an EMBL/GenBank/DDBJ whole genome shotgun (WGS) entry which is preliminary data.</text>
</comment>